<protein>
    <submittedName>
        <fullName evidence="2">Uncharacterized protein</fullName>
    </submittedName>
</protein>
<evidence type="ECO:0000313" key="2">
    <source>
        <dbReference type="EMBL" id="KAK9015377.1"/>
    </source>
</evidence>
<dbReference type="Proteomes" id="UP001396334">
    <property type="component" value="Unassembled WGS sequence"/>
</dbReference>
<feature type="region of interest" description="Disordered" evidence="1">
    <location>
        <begin position="363"/>
        <end position="390"/>
    </location>
</feature>
<feature type="compositionally biased region" description="Polar residues" evidence="1">
    <location>
        <begin position="185"/>
        <end position="196"/>
    </location>
</feature>
<organism evidence="2 3">
    <name type="scientific">Hibiscus sabdariffa</name>
    <name type="common">roselle</name>
    <dbReference type="NCBI Taxonomy" id="183260"/>
    <lineage>
        <taxon>Eukaryota</taxon>
        <taxon>Viridiplantae</taxon>
        <taxon>Streptophyta</taxon>
        <taxon>Embryophyta</taxon>
        <taxon>Tracheophyta</taxon>
        <taxon>Spermatophyta</taxon>
        <taxon>Magnoliopsida</taxon>
        <taxon>eudicotyledons</taxon>
        <taxon>Gunneridae</taxon>
        <taxon>Pentapetalae</taxon>
        <taxon>rosids</taxon>
        <taxon>malvids</taxon>
        <taxon>Malvales</taxon>
        <taxon>Malvaceae</taxon>
        <taxon>Malvoideae</taxon>
        <taxon>Hibiscus</taxon>
    </lineage>
</organism>
<keyword evidence="3" id="KW-1185">Reference proteome</keyword>
<evidence type="ECO:0000256" key="1">
    <source>
        <dbReference type="SAM" id="MobiDB-lite"/>
    </source>
</evidence>
<name>A0ABR2RR55_9ROSI</name>
<gene>
    <name evidence="2" type="ORF">V6N11_006488</name>
</gene>
<feature type="region of interest" description="Disordered" evidence="1">
    <location>
        <begin position="445"/>
        <end position="465"/>
    </location>
</feature>
<sequence length="465" mass="49220">MSEESGAQENPRVLADGLLSGRPPDPPPATALLPAQDDQPVQQILSGESLERPGSPISMDSQRQCKKVRGDVMQDPIVVSDAMVTDGEMRGLDIDSKKEESRVSYAKVLSMPGKGTPQDQIGLGESVCDPHKILVSDEVCVVDKSGKFPKIEFSERVHQQLDLAMRNVIIVRLLGRNIESCDGTDGSSRDPQNGLANSDKGNEIREDANGENTLFGPWMTVDTRRKRGYNGASSSRGNGKSGGRNDTNRFAALADDQTVTMEEQATPIVFEAGEVSPRRNPSKAVQVGAEKLVVNGLLPRAAGSVSDNNDKSGAFEKAVILPMVEGQHVQVVPQSSAGIDKGHAAVSLLEKGHGKSAAEGVVLGRGRGGKKGGREGLHQGLKVRKPPDTRTTSRALMNEWVEGVHNQLTAIAEQSAIDPGGSIRASVNQEGKLVPSVSIPTGIGVRTNMSGVESDGVTDGSVADH</sequence>
<feature type="region of interest" description="Disordered" evidence="1">
    <location>
        <begin position="180"/>
        <end position="248"/>
    </location>
</feature>
<feature type="region of interest" description="Disordered" evidence="1">
    <location>
        <begin position="1"/>
        <end position="60"/>
    </location>
</feature>
<comment type="caution">
    <text evidence="2">The sequence shown here is derived from an EMBL/GenBank/DDBJ whole genome shotgun (WGS) entry which is preliminary data.</text>
</comment>
<reference evidence="2 3" key="1">
    <citation type="journal article" date="2024" name="G3 (Bethesda)">
        <title>Genome assembly of Hibiscus sabdariffa L. provides insights into metabolisms of medicinal natural products.</title>
        <authorList>
            <person name="Kim T."/>
        </authorList>
    </citation>
    <scope>NUCLEOTIDE SEQUENCE [LARGE SCALE GENOMIC DNA]</scope>
    <source>
        <strain evidence="2">TK-2024</strain>
        <tissue evidence="2">Old leaves</tissue>
    </source>
</reference>
<evidence type="ECO:0000313" key="3">
    <source>
        <dbReference type="Proteomes" id="UP001396334"/>
    </source>
</evidence>
<accession>A0ABR2RR55</accession>
<proteinExistence type="predicted"/>
<dbReference type="EMBL" id="JBBPBN010000021">
    <property type="protein sequence ID" value="KAK9015377.1"/>
    <property type="molecule type" value="Genomic_DNA"/>
</dbReference>